<sequence>MKKKNIIVCLILFLLLGAGLAAYSMENKYLSSSPNDSEADDVLEEYITHIETEANMDEFLEILDTSAWTDEFYSDFEDHVNEEDREKLIAYDINEPECNIEETECTIPTYIRWENLVGEITHFKIIEFEDGWKIQLDPV</sequence>
<organism evidence="1 2">
    <name type="scientific">Salipaludibacillus aurantiacus</name>
    <dbReference type="NCBI Taxonomy" id="1601833"/>
    <lineage>
        <taxon>Bacteria</taxon>
        <taxon>Bacillati</taxon>
        <taxon>Bacillota</taxon>
        <taxon>Bacilli</taxon>
        <taxon>Bacillales</taxon>
        <taxon>Bacillaceae</taxon>
    </lineage>
</organism>
<keyword evidence="2" id="KW-1185">Reference proteome</keyword>
<reference evidence="2" key="1">
    <citation type="submission" date="2016-10" db="EMBL/GenBank/DDBJ databases">
        <authorList>
            <person name="Varghese N."/>
            <person name="Submissions S."/>
        </authorList>
    </citation>
    <scope>NUCLEOTIDE SEQUENCE [LARGE SCALE GENOMIC DNA]</scope>
    <source>
        <strain evidence="2">S9</strain>
    </source>
</reference>
<dbReference type="EMBL" id="FOGT01000007">
    <property type="protein sequence ID" value="SES05431.1"/>
    <property type="molecule type" value="Genomic_DNA"/>
</dbReference>
<gene>
    <name evidence="1" type="ORF">SAMN05518684_10720</name>
</gene>
<evidence type="ECO:0000313" key="1">
    <source>
        <dbReference type="EMBL" id="SES05431.1"/>
    </source>
</evidence>
<proteinExistence type="predicted"/>
<dbReference type="AlphaFoldDB" id="A0A1H9U844"/>
<evidence type="ECO:0008006" key="3">
    <source>
        <dbReference type="Google" id="ProtNLM"/>
    </source>
</evidence>
<protein>
    <recommendedName>
        <fullName evidence="3">DUF4878 domain-containing protein</fullName>
    </recommendedName>
</protein>
<dbReference type="RefSeq" id="WP_093051173.1">
    <property type="nucleotide sequence ID" value="NZ_FOGT01000007.1"/>
</dbReference>
<name>A0A1H9U844_9BACI</name>
<dbReference type="Proteomes" id="UP000198571">
    <property type="component" value="Unassembled WGS sequence"/>
</dbReference>
<evidence type="ECO:0000313" key="2">
    <source>
        <dbReference type="Proteomes" id="UP000198571"/>
    </source>
</evidence>
<accession>A0A1H9U844</accession>